<evidence type="ECO:0000256" key="1">
    <source>
        <dbReference type="ARBA" id="ARBA00005913"/>
    </source>
</evidence>
<dbReference type="AlphaFoldDB" id="A0A138ZZ45"/>
<protein>
    <recommendedName>
        <fullName evidence="3">KxDL domain-containing protein</fullName>
    </recommendedName>
</protein>
<feature type="domain" description="KxDL" evidence="3">
    <location>
        <begin position="140"/>
        <end position="222"/>
    </location>
</feature>
<feature type="region of interest" description="Disordered" evidence="2">
    <location>
        <begin position="1"/>
        <end position="128"/>
    </location>
</feature>
<feature type="compositionally biased region" description="Basic and acidic residues" evidence="2">
    <location>
        <begin position="107"/>
        <end position="123"/>
    </location>
</feature>
<reference evidence="4 5" key="1">
    <citation type="journal article" date="2015" name="Genome Biol. Evol.">
        <title>Phylogenomic analyses indicate that early fungi evolved digesting cell walls of algal ancestors of land plants.</title>
        <authorList>
            <person name="Chang Y."/>
            <person name="Wang S."/>
            <person name="Sekimoto S."/>
            <person name="Aerts A.L."/>
            <person name="Choi C."/>
            <person name="Clum A."/>
            <person name="LaButti K.M."/>
            <person name="Lindquist E.A."/>
            <person name="Yee Ngan C."/>
            <person name="Ohm R.A."/>
            <person name="Salamov A.A."/>
            <person name="Grigoriev I.V."/>
            <person name="Spatafora J.W."/>
            <person name="Berbee M.L."/>
        </authorList>
    </citation>
    <scope>NUCLEOTIDE SEQUENCE [LARGE SCALE GENOMIC DNA]</scope>
    <source>
        <strain evidence="4 5">JEL478</strain>
    </source>
</reference>
<evidence type="ECO:0000256" key="2">
    <source>
        <dbReference type="SAM" id="MobiDB-lite"/>
    </source>
</evidence>
<dbReference type="OrthoDB" id="4089816at2759"/>
<feature type="compositionally biased region" description="Pro residues" evidence="2">
    <location>
        <begin position="71"/>
        <end position="80"/>
    </location>
</feature>
<accession>A0A138ZZ45</accession>
<sequence>MASPTPATSAHSSDSSESTTPTADARPRSTTSPSLHSSHSGHAHAALPPLSRPSPAAASLESRVIVSASPYRPPLPPRPDSSPSLPAQYPESPTIPSAPDEFSVQDQPRRDEDRPGVDLDTEKQQPSTLAKSVLTDGVFQAIDPEKLDQVDAMQQKSLTLLRDLNAHLDAILSNSRDALAHTKGSYEEGGKACRNMRREVEDVHGRIRSLRAKVRATHPEHFSHAVDMFPDVTPPDD</sequence>
<dbReference type="EMBL" id="KQ965850">
    <property type="protein sequence ID" value="KXS09782.1"/>
    <property type="molecule type" value="Genomic_DNA"/>
</dbReference>
<name>A0A138ZZ45_GONPJ</name>
<evidence type="ECO:0000313" key="5">
    <source>
        <dbReference type="Proteomes" id="UP000070544"/>
    </source>
</evidence>
<feature type="compositionally biased region" description="Low complexity" evidence="2">
    <location>
        <begin position="1"/>
        <end position="24"/>
    </location>
</feature>
<keyword evidence="5" id="KW-1185">Reference proteome</keyword>
<gene>
    <name evidence="4" type="ORF">M427DRAFT_75024</name>
</gene>
<dbReference type="Pfam" id="PF10241">
    <property type="entry name" value="KxDL"/>
    <property type="match status" value="1"/>
</dbReference>
<comment type="similarity">
    <text evidence="1">Belongs to the KXD1 family.</text>
</comment>
<feature type="compositionally biased region" description="Low complexity" evidence="2">
    <location>
        <begin position="32"/>
        <end position="60"/>
    </location>
</feature>
<proteinExistence type="inferred from homology"/>
<evidence type="ECO:0000313" key="4">
    <source>
        <dbReference type="EMBL" id="KXS09782.1"/>
    </source>
</evidence>
<dbReference type="InterPro" id="IPR019371">
    <property type="entry name" value="KxDL_dom"/>
</dbReference>
<dbReference type="Proteomes" id="UP000070544">
    <property type="component" value="Unassembled WGS sequence"/>
</dbReference>
<organism evidence="4 5">
    <name type="scientific">Gonapodya prolifera (strain JEL478)</name>
    <name type="common">Monoblepharis prolifera</name>
    <dbReference type="NCBI Taxonomy" id="1344416"/>
    <lineage>
        <taxon>Eukaryota</taxon>
        <taxon>Fungi</taxon>
        <taxon>Fungi incertae sedis</taxon>
        <taxon>Chytridiomycota</taxon>
        <taxon>Chytridiomycota incertae sedis</taxon>
        <taxon>Monoblepharidomycetes</taxon>
        <taxon>Monoblepharidales</taxon>
        <taxon>Gonapodyaceae</taxon>
        <taxon>Gonapodya</taxon>
    </lineage>
</organism>
<evidence type="ECO:0000259" key="3">
    <source>
        <dbReference type="Pfam" id="PF10241"/>
    </source>
</evidence>